<reference evidence="1 2" key="1">
    <citation type="submission" date="2020-09" db="EMBL/GenBank/DDBJ databases">
        <title>De no assembly of potato wild relative species, Solanum commersonii.</title>
        <authorList>
            <person name="Cho K."/>
        </authorList>
    </citation>
    <scope>NUCLEOTIDE SEQUENCE [LARGE SCALE GENOMIC DNA]</scope>
    <source>
        <strain evidence="1">LZ3.2</strain>
        <tissue evidence="1">Leaf</tissue>
    </source>
</reference>
<name>A0A9J5YAS5_SOLCO</name>
<keyword evidence="2" id="KW-1185">Reference proteome</keyword>
<dbReference type="Proteomes" id="UP000824120">
    <property type="component" value="Chromosome 7"/>
</dbReference>
<dbReference type="AlphaFoldDB" id="A0A9J5YAS5"/>
<gene>
    <name evidence="1" type="ORF">H5410_037636</name>
</gene>
<comment type="caution">
    <text evidence="1">The sequence shown here is derived from an EMBL/GenBank/DDBJ whole genome shotgun (WGS) entry which is preliminary data.</text>
</comment>
<organism evidence="1 2">
    <name type="scientific">Solanum commersonii</name>
    <name type="common">Commerson's wild potato</name>
    <name type="synonym">Commerson's nightshade</name>
    <dbReference type="NCBI Taxonomy" id="4109"/>
    <lineage>
        <taxon>Eukaryota</taxon>
        <taxon>Viridiplantae</taxon>
        <taxon>Streptophyta</taxon>
        <taxon>Embryophyta</taxon>
        <taxon>Tracheophyta</taxon>
        <taxon>Spermatophyta</taxon>
        <taxon>Magnoliopsida</taxon>
        <taxon>eudicotyledons</taxon>
        <taxon>Gunneridae</taxon>
        <taxon>Pentapetalae</taxon>
        <taxon>asterids</taxon>
        <taxon>lamiids</taxon>
        <taxon>Solanales</taxon>
        <taxon>Solanaceae</taxon>
        <taxon>Solanoideae</taxon>
        <taxon>Solaneae</taxon>
        <taxon>Solanum</taxon>
    </lineage>
</organism>
<dbReference type="EMBL" id="JACXVP010000007">
    <property type="protein sequence ID" value="KAG5596404.1"/>
    <property type="molecule type" value="Genomic_DNA"/>
</dbReference>
<proteinExistence type="predicted"/>
<accession>A0A9J5YAS5</accession>
<evidence type="ECO:0000313" key="2">
    <source>
        <dbReference type="Proteomes" id="UP000824120"/>
    </source>
</evidence>
<sequence length="114" mass="13340">MLGGRNKKLNDKTNIKRKYSNVQNKNSNVHNRRLYKHPNINGEQLVFFPVSTRPSALEASPHPYPHPYSFVRGQDQAILAEEERLVIIRFSHDWDADAEKSNHLSYDKRELLGW</sequence>
<dbReference type="Gene3D" id="3.40.30.10">
    <property type="entry name" value="Glutaredoxin"/>
    <property type="match status" value="1"/>
</dbReference>
<protein>
    <submittedName>
        <fullName evidence="1">Uncharacterized protein</fullName>
    </submittedName>
</protein>
<evidence type="ECO:0000313" key="1">
    <source>
        <dbReference type="EMBL" id="KAG5596404.1"/>
    </source>
</evidence>